<accession>A0A3M0HTD6</accession>
<gene>
    <name evidence="2" type="ORF">CTZ28_43220</name>
</gene>
<proteinExistence type="predicted"/>
<dbReference type="Proteomes" id="UP000270471">
    <property type="component" value="Unassembled WGS sequence"/>
</dbReference>
<dbReference type="AlphaFoldDB" id="A0A3M0HTD6"/>
<sequence length="106" mass="11005">MSSAPTLPRGRAWLRVLVLLLALLVPGAHAEAHATPVVAGNVVQHDGLDTALRPPSRTVHQPLAPAARPVPLAVPAPAVPHGHALPVPAPRPPYALYALCSVVLRC</sequence>
<feature type="signal peptide" evidence="1">
    <location>
        <begin position="1"/>
        <end position="30"/>
    </location>
</feature>
<dbReference type="EMBL" id="PENI01000051">
    <property type="protein sequence ID" value="RMB79885.1"/>
    <property type="molecule type" value="Genomic_DNA"/>
</dbReference>
<organism evidence="2 3">
    <name type="scientific">Streptomyces shenzhenensis</name>
    <dbReference type="NCBI Taxonomy" id="943815"/>
    <lineage>
        <taxon>Bacteria</taxon>
        <taxon>Bacillati</taxon>
        <taxon>Actinomycetota</taxon>
        <taxon>Actinomycetes</taxon>
        <taxon>Kitasatosporales</taxon>
        <taxon>Streptomycetaceae</taxon>
        <taxon>Streptomyces</taxon>
    </lineage>
</organism>
<comment type="caution">
    <text evidence="2">The sequence shown here is derived from an EMBL/GenBank/DDBJ whole genome shotgun (WGS) entry which is preliminary data.</text>
</comment>
<keyword evidence="1" id="KW-0732">Signal</keyword>
<dbReference type="RefSeq" id="WP_121895285.1">
    <property type="nucleotide sequence ID" value="NZ_JBEXWZ010000037.1"/>
</dbReference>
<evidence type="ECO:0000313" key="3">
    <source>
        <dbReference type="Proteomes" id="UP000270471"/>
    </source>
</evidence>
<evidence type="ECO:0000313" key="2">
    <source>
        <dbReference type="EMBL" id="RMB79885.1"/>
    </source>
</evidence>
<feature type="chain" id="PRO_5039406015" description="Secreted protein" evidence="1">
    <location>
        <begin position="31"/>
        <end position="106"/>
    </location>
</feature>
<dbReference type="OrthoDB" id="4267940at2"/>
<evidence type="ECO:0000256" key="1">
    <source>
        <dbReference type="SAM" id="SignalP"/>
    </source>
</evidence>
<name>A0A3M0HTD6_9ACTN</name>
<reference evidence="2 3" key="1">
    <citation type="submission" date="2017-11" db="EMBL/GenBank/DDBJ databases">
        <title>Draft genome of actinobacteria isolated from guarana (Paullinia cupana (Mart.) Ducke.</title>
        <authorList>
            <person name="Siqueira K.A."/>
            <person name="Liotti R.G."/>
            <person name="Mendes T.A.O."/>
            <person name="Soares M.A."/>
        </authorList>
    </citation>
    <scope>NUCLEOTIDE SEQUENCE [LARGE SCALE GENOMIC DNA]</scope>
    <source>
        <strain evidence="2 3">193</strain>
    </source>
</reference>
<keyword evidence="3" id="KW-1185">Reference proteome</keyword>
<evidence type="ECO:0008006" key="4">
    <source>
        <dbReference type="Google" id="ProtNLM"/>
    </source>
</evidence>
<protein>
    <recommendedName>
        <fullName evidence="4">Secreted protein</fullName>
    </recommendedName>
</protein>